<keyword evidence="1" id="KW-0472">Membrane</keyword>
<dbReference type="Proteomes" id="UP000037982">
    <property type="component" value="Unassembled WGS sequence"/>
</dbReference>
<keyword evidence="1" id="KW-0812">Transmembrane</keyword>
<feature type="transmembrane region" description="Helical" evidence="1">
    <location>
        <begin position="119"/>
        <end position="145"/>
    </location>
</feature>
<feature type="transmembrane region" description="Helical" evidence="1">
    <location>
        <begin position="151"/>
        <end position="170"/>
    </location>
</feature>
<evidence type="ECO:0000256" key="1">
    <source>
        <dbReference type="SAM" id="Phobius"/>
    </source>
</evidence>
<protein>
    <submittedName>
        <fullName evidence="2">Uncharacterized protein</fullName>
    </submittedName>
</protein>
<sequence>MGTAVLAAVCAHQLHAYLDPNRRVPVVALAPMLASSAIGTSLFQHSAELDRTAVRPAWPRRLAHLLALTALAAVTLAVAVPGHREEFGAPAMVRNLVGAVGITAAGATVIGARLSWLPTVAYLSAVYLAGAGTPGRAATVWGWAVQPGPQPAAWIPAIAAFTVGGALCAVRGARPESPHR</sequence>
<reference evidence="3" key="1">
    <citation type="submission" date="2015-07" db="EMBL/GenBank/DDBJ databases">
        <authorList>
            <person name="Ju K.-S."/>
            <person name="Doroghazi J.R."/>
            <person name="Metcalf W.W."/>
        </authorList>
    </citation>
    <scope>NUCLEOTIDE SEQUENCE [LARGE SCALE GENOMIC DNA]</scope>
    <source>
        <strain evidence="3">NRRL ISP-5002</strain>
    </source>
</reference>
<evidence type="ECO:0000313" key="3">
    <source>
        <dbReference type="Proteomes" id="UP000037982"/>
    </source>
</evidence>
<dbReference type="AlphaFoldDB" id="A0A0N0XXY9"/>
<keyword evidence="1" id="KW-1133">Transmembrane helix</keyword>
<evidence type="ECO:0000313" key="2">
    <source>
        <dbReference type="EMBL" id="KPC62807.1"/>
    </source>
</evidence>
<keyword evidence="3" id="KW-1185">Reference proteome</keyword>
<accession>A0A0N0XXY9</accession>
<dbReference type="PATRIC" id="fig|66876.3.peg.3851"/>
<dbReference type="EMBL" id="LGKG01000136">
    <property type="protein sequence ID" value="KPC62807.1"/>
    <property type="molecule type" value="Genomic_DNA"/>
</dbReference>
<gene>
    <name evidence="2" type="ORF">ADL29_17625</name>
</gene>
<feature type="transmembrane region" description="Helical" evidence="1">
    <location>
        <begin position="92"/>
        <end position="112"/>
    </location>
</feature>
<feature type="transmembrane region" description="Helical" evidence="1">
    <location>
        <begin position="63"/>
        <end position="80"/>
    </location>
</feature>
<comment type="caution">
    <text evidence="2">The sequence shown here is derived from an EMBL/GenBank/DDBJ whole genome shotgun (WGS) entry which is preliminary data.</text>
</comment>
<organism evidence="2 3">
    <name type="scientific">Streptomyces chattanoogensis</name>
    <dbReference type="NCBI Taxonomy" id="66876"/>
    <lineage>
        <taxon>Bacteria</taxon>
        <taxon>Bacillati</taxon>
        <taxon>Actinomycetota</taxon>
        <taxon>Actinomycetes</taxon>
        <taxon>Kitasatosporales</taxon>
        <taxon>Streptomycetaceae</taxon>
        <taxon>Streptomyces</taxon>
    </lineage>
</organism>
<name>A0A0N0XXY9_9ACTN</name>
<proteinExistence type="predicted"/>